<protein>
    <recommendedName>
        <fullName evidence="6">Lipoprotein</fullName>
    </recommendedName>
</protein>
<dbReference type="GO" id="GO:0016020">
    <property type="term" value="C:membrane"/>
    <property type="evidence" value="ECO:0007669"/>
    <property type="project" value="UniProtKB-SubCell"/>
</dbReference>
<dbReference type="AlphaFoldDB" id="W7CYK8"/>
<keyword evidence="3" id="KW-0472">Membrane</keyword>
<dbReference type="PIRSF" id="PIRSF002854">
    <property type="entry name" value="MetQ"/>
    <property type="match status" value="1"/>
</dbReference>
<dbReference type="Gene3D" id="3.40.190.10">
    <property type="entry name" value="Periplasmic binding protein-like II"/>
    <property type="match status" value="2"/>
</dbReference>
<dbReference type="PANTHER" id="PTHR30429:SF0">
    <property type="entry name" value="METHIONINE-BINDING LIPOPROTEIN METQ"/>
    <property type="match status" value="1"/>
</dbReference>
<dbReference type="Pfam" id="PF03180">
    <property type="entry name" value="Lipoprotein_9"/>
    <property type="match status" value="1"/>
</dbReference>
<organism evidence="9 10">
    <name type="scientific">Brochothrix campestris FSL F6-1037</name>
    <dbReference type="NCBI Taxonomy" id="1265861"/>
    <lineage>
        <taxon>Bacteria</taxon>
        <taxon>Bacillati</taxon>
        <taxon>Bacillota</taxon>
        <taxon>Bacilli</taxon>
        <taxon>Bacillales</taxon>
        <taxon>Listeriaceae</taxon>
        <taxon>Brochothrix</taxon>
    </lineage>
</organism>
<comment type="caution">
    <text evidence="9">The sequence shown here is derived from an EMBL/GenBank/DDBJ whole genome shotgun (WGS) entry which is preliminary data.</text>
</comment>
<feature type="chain" id="PRO_5004892663" description="Lipoprotein" evidence="8">
    <location>
        <begin position="26"/>
        <end position="275"/>
    </location>
</feature>
<sequence length="275" mass="30111">MKKAILVIISAILLVVLAACGSADATAEKKEKTTTLVIGASNVPHAEILEEAKPILKKEGIILDIKKYQDYILPNKNLADGELDANYFQHIPFLELSNKENDTDLVNAGKIHIEPFGIYSSKYKDVADVKDGATILISNNVAEHGRILMLLEKEGLVKINDSVENKVDATLDDIENTKHLKFLNQIDPGLLAKAYKNDEADLYAINTNYALDAGLKPTEDALILEDADSPYANVIAVNAKDKNKAAIKKLVAVLQSKEIQDFITDKYEGAVVPVK</sequence>
<proteinExistence type="inferred from homology"/>
<feature type="signal peptide" evidence="8">
    <location>
        <begin position="1"/>
        <end position="25"/>
    </location>
</feature>
<evidence type="ECO:0000313" key="9">
    <source>
        <dbReference type="EMBL" id="EUJ42037.1"/>
    </source>
</evidence>
<dbReference type="EMBL" id="AODH01000004">
    <property type="protein sequence ID" value="EUJ42037.1"/>
    <property type="molecule type" value="Genomic_DNA"/>
</dbReference>
<name>W7CYK8_9LIST</name>
<dbReference type="SUPFAM" id="SSF53850">
    <property type="entry name" value="Periplasmic binding protein-like II"/>
    <property type="match status" value="1"/>
</dbReference>
<dbReference type="OrthoDB" id="9812878at2"/>
<comment type="subcellular location">
    <subcellularLocation>
        <location evidence="1">Membrane</location>
        <topology evidence="1">Lipid-anchor</topology>
    </subcellularLocation>
</comment>
<evidence type="ECO:0000256" key="1">
    <source>
        <dbReference type="ARBA" id="ARBA00004635"/>
    </source>
</evidence>
<evidence type="ECO:0000256" key="6">
    <source>
        <dbReference type="PIRNR" id="PIRNR002854"/>
    </source>
</evidence>
<keyword evidence="5 6" id="KW-0449">Lipoprotein</keyword>
<dbReference type="STRING" id="1265861.BCAMP_01510"/>
<evidence type="ECO:0000256" key="3">
    <source>
        <dbReference type="ARBA" id="ARBA00023136"/>
    </source>
</evidence>
<keyword evidence="2 8" id="KW-0732">Signal</keyword>
<reference evidence="9 10" key="1">
    <citation type="submission" date="2012-12" db="EMBL/GenBank/DDBJ databases">
        <title>Novel taxa of Listeriaceae from agricultural environments in the United States.</title>
        <authorList>
            <person name="den Bakker H.C."/>
            <person name="Allred A."/>
            <person name="Warchocki S."/>
            <person name="Wright E.M."/>
            <person name="Burrell A."/>
            <person name="Nightingale K.K."/>
            <person name="Kephart D."/>
            <person name="Wiedmann M."/>
        </authorList>
    </citation>
    <scope>NUCLEOTIDE SEQUENCE [LARGE SCALE GENOMIC DNA]</scope>
    <source>
        <strain evidence="9 10">FSL F6-1037</strain>
    </source>
</reference>
<dbReference type="PANTHER" id="PTHR30429">
    <property type="entry name" value="D-METHIONINE-BINDING LIPOPROTEIN METQ"/>
    <property type="match status" value="1"/>
</dbReference>
<evidence type="ECO:0000256" key="5">
    <source>
        <dbReference type="ARBA" id="ARBA00023288"/>
    </source>
</evidence>
<evidence type="ECO:0000256" key="4">
    <source>
        <dbReference type="ARBA" id="ARBA00023139"/>
    </source>
</evidence>
<gene>
    <name evidence="9" type="ORF">BCAMP_01510</name>
</gene>
<dbReference type="Proteomes" id="UP000019243">
    <property type="component" value="Unassembled WGS sequence"/>
</dbReference>
<dbReference type="InterPro" id="IPR004872">
    <property type="entry name" value="Lipoprotein_NlpA"/>
</dbReference>
<keyword evidence="10" id="KW-1185">Reference proteome</keyword>
<comment type="similarity">
    <text evidence="6">Belongs to the nlpA lipoprotein family.</text>
</comment>
<evidence type="ECO:0000256" key="8">
    <source>
        <dbReference type="SAM" id="SignalP"/>
    </source>
</evidence>
<feature type="lipid moiety-binding region" description="S-diacylglycerol cysteine" evidence="7">
    <location>
        <position position="20"/>
    </location>
</feature>
<dbReference type="PROSITE" id="PS51257">
    <property type="entry name" value="PROKAR_LIPOPROTEIN"/>
    <property type="match status" value="1"/>
</dbReference>
<evidence type="ECO:0000256" key="7">
    <source>
        <dbReference type="PIRSR" id="PIRSR002854-1"/>
    </source>
</evidence>
<evidence type="ECO:0000256" key="2">
    <source>
        <dbReference type="ARBA" id="ARBA00022729"/>
    </source>
</evidence>
<evidence type="ECO:0000313" key="10">
    <source>
        <dbReference type="Proteomes" id="UP000019243"/>
    </source>
</evidence>
<dbReference type="PATRIC" id="fig|1265861.3.peg.293"/>
<keyword evidence="4" id="KW-0564">Palmitate</keyword>
<dbReference type="RefSeq" id="WP_035313052.1">
    <property type="nucleotide sequence ID" value="NZ_AODH01000004.1"/>
</dbReference>
<accession>W7CYK8</accession>